<dbReference type="PRINTS" id="PR00123">
    <property type="entry name" value="ATPASEA"/>
</dbReference>
<dbReference type="PANTHER" id="PTHR42823">
    <property type="entry name" value="ATP SYNTHASE SUBUNIT A, CHLOROPLASTIC"/>
    <property type="match status" value="1"/>
</dbReference>
<keyword evidence="13" id="KW-1185">Reference proteome</keyword>
<dbReference type="SUPFAM" id="SSF81336">
    <property type="entry name" value="F1F0 ATP synthase subunit A"/>
    <property type="match status" value="1"/>
</dbReference>
<keyword evidence="3" id="KW-0813">Transport</keyword>
<keyword evidence="8" id="KW-0406">Ion transport</keyword>
<keyword evidence="5 11" id="KW-0812">Transmembrane</keyword>
<evidence type="ECO:0000256" key="6">
    <source>
        <dbReference type="ARBA" id="ARBA00022781"/>
    </source>
</evidence>
<evidence type="ECO:0000256" key="8">
    <source>
        <dbReference type="ARBA" id="ARBA00023065"/>
    </source>
</evidence>
<evidence type="ECO:0000256" key="9">
    <source>
        <dbReference type="ARBA" id="ARBA00023136"/>
    </source>
</evidence>
<name>A0ABU0LYI5_9BACT</name>
<evidence type="ECO:0000313" key="13">
    <source>
        <dbReference type="Proteomes" id="UP001240643"/>
    </source>
</evidence>
<feature type="transmembrane region" description="Helical" evidence="11">
    <location>
        <begin position="167"/>
        <end position="184"/>
    </location>
</feature>
<dbReference type="RefSeq" id="WP_256547532.1">
    <property type="nucleotide sequence ID" value="NZ_CP101809.1"/>
</dbReference>
<organism evidence="12 13">
    <name type="scientific">Mycoplasmoides fastidiosum</name>
    <dbReference type="NCBI Taxonomy" id="92758"/>
    <lineage>
        <taxon>Bacteria</taxon>
        <taxon>Bacillati</taxon>
        <taxon>Mycoplasmatota</taxon>
        <taxon>Mycoplasmoidales</taxon>
        <taxon>Mycoplasmoidaceae</taxon>
        <taxon>Mycoplasmoides</taxon>
    </lineage>
</organism>
<keyword evidence="6" id="KW-0375">Hydrogen ion transport</keyword>
<feature type="transmembrane region" description="Helical" evidence="11">
    <location>
        <begin position="49"/>
        <end position="67"/>
    </location>
</feature>
<evidence type="ECO:0000256" key="4">
    <source>
        <dbReference type="ARBA" id="ARBA00022547"/>
    </source>
</evidence>
<keyword evidence="7 11" id="KW-1133">Transmembrane helix</keyword>
<dbReference type="Pfam" id="PF00119">
    <property type="entry name" value="ATP-synt_A"/>
    <property type="match status" value="1"/>
</dbReference>
<comment type="similarity">
    <text evidence="2">Belongs to the ATPase A chain family.</text>
</comment>
<dbReference type="InterPro" id="IPR035908">
    <property type="entry name" value="F0_ATP_A_sf"/>
</dbReference>
<reference evidence="12" key="1">
    <citation type="submission" date="2023-07" db="EMBL/GenBank/DDBJ databases">
        <title>Genomic Encyclopedia of Type Strains, Phase IV (KMG-IV): sequencing the most valuable type-strain genomes for metagenomic binning, comparative biology and taxonomic classification.</title>
        <authorList>
            <person name="Goeker M."/>
        </authorList>
    </citation>
    <scope>NUCLEOTIDE SEQUENCE [LARGE SCALE GENOMIC DNA]</scope>
    <source>
        <strain evidence="12">DSM 21204</strain>
    </source>
</reference>
<comment type="subcellular location">
    <subcellularLocation>
        <location evidence="1">Membrane</location>
        <topology evidence="1">Multi-pass membrane protein</topology>
    </subcellularLocation>
</comment>
<protein>
    <submittedName>
        <fullName evidence="12">F-type H+-transporting ATPase subunit a</fullName>
    </submittedName>
</protein>
<gene>
    <name evidence="12" type="ORF">J2Z62_000207</name>
</gene>
<feature type="transmembrane region" description="Helical" evidence="11">
    <location>
        <begin position="18"/>
        <end position="37"/>
    </location>
</feature>
<evidence type="ECO:0000256" key="1">
    <source>
        <dbReference type="ARBA" id="ARBA00004141"/>
    </source>
</evidence>
<feature type="transmembrane region" description="Helical" evidence="11">
    <location>
        <begin position="106"/>
        <end position="125"/>
    </location>
</feature>
<evidence type="ECO:0000313" key="12">
    <source>
        <dbReference type="EMBL" id="MDQ0513769.1"/>
    </source>
</evidence>
<evidence type="ECO:0000256" key="11">
    <source>
        <dbReference type="SAM" id="Phobius"/>
    </source>
</evidence>
<proteinExistence type="inferred from homology"/>
<keyword evidence="10" id="KW-0066">ATP synthesis</keyword>
<feature type="transmembrane region" description="Helical" evidence="11">
    <location>
        <begin position="196"/>
        <end position="215"/>
    </location>
</feature>
<keyword evidence="4" id="KW-0138">CF(0)</keyword>
<evidence type="ECO:0000256" key="7">
    <source>
        <dbReference type="ARBA" id="ARBA00022989"/>
    </source>
</evidence>
<dbReference type="InterPro" id="IPR000568">
    <property type="entry name" value="ATP_synth_F0_asu"/>
</dbReference>
<dbReference type="Gene3D" id="1.20.120.220">
    <property type="entry name" value="ATP synthase, F0 complex, subunit A"/>
    <property type="match status" value="1"/>
</dbReference>
<evidence type="ECO:0000256" key="2">
    <source>
        <dbReference type="ARBA" id="ARBA00006810"/>
    </source>
</evidence>
<dbReference type="Proteomes" id="UP001240643">
    <property type="component" value="Unassembled WGS sequence"/>
</dbReference>
<sequence>MNNSPQFGKYATQPTEHIWSFIAVTIFVLGVGIYYYLSIKKLKTTEVPRGLAFFVLLYIDWVRNTVVDMLGKRYETFTWYFLYIFTILWSSNLIGIAGLESLGSSFTVPLSLALICFFGTFYFGIKYQKWHYLNEFTTKIGYKKWKIPIPDPLKWIGKLSQNFSLMFRYWGNMFAGSIILGALYELIVNNFVGQRFGYLGATISGFVVFPLHMYFDMVPGLIQPLIFMMLTLSYWTTEANMSAEQMNEVPKRIQSKRFFSTESLMMPDFI</sequence>
<dbReference type="PANTHER" id="PTHR42823:SF3">
    <property type="entry name" value="ATP SYNTHASE SUBUNIT A, CHLOROPLASTIC"/>
    <property type="match status" value="1"/>
</dbReference>
<feature type="transmembrane region" description="Helical" evidence="11">
    <location>
        <begin position="79"/>
        <end position="99"/>
    </location>
</feature>
<feature type="transmembrane region" description="Helical" evidence="11">
    <location>
        <begin position="221"/>
        <end position="237"/>
    </location>
</feature>
<keyword evidence="9 11" id="KW-0472">Membrane</keyword>
<evidence type="ECO:0000256" key="10">
    <source>
        <dbReference type="ARBA" id="ARBA00023310"/>
    </source>
</evidence>
<evidence type="ECO:0000256" key="5">
    <source>
        <dbReference type="ARBA" id="ARBA00022692"/>
    </source>
</evidence>
<dbReference type="InterPro" id="IPR045082">
    <property type="entry name" value="ATP_syn_F0_a_bact/chloroplast"/>
</dbReference>
<dbReference type="EMBL" id="JAUSWO010000001">
    <property type="protein sequence ID" value="MDQ0513769.1"/>
    <property type="molecule type" value="Genomic_DNA"/>
</dbReference>
<evidence type="ECO:0000256" key="3">
    <source>
        <dbReference type="ARBA" id="ARBA00022448"/>
    </source>
</evidence>
<comment type="caution">
    <text evidence="12">The sequence shown here is derived from an EMBL/GenBank/DDBJ whole genome shotgun (WGS) entry which is preliminary data.</text>
</comment>
<accession>A0ABU0LYI5</accession>